<dbReference type="OrthoDB" id="9759187at2"/>
<dbReference type="InterPro" id="IPR050545">
    <property type="entry name" value="Mycobact_MmpL"/>
</dbReference>
<comment type="subcellular location">
    <subcellularLocation>
        <location evidence="1">Cell membrane</location>
        <topology evidence="1">Multi-pass membrane protein</topology>
    </subcellularLocation>
</comment>
<dbReference type="InterPro" id="IPR004869">
    <property type="entry name" value="MMPL_dom"/>
</dbReference>
<keyword evidence="4" id="KW-1133">Transmembrane helix</keyword>
<protein>
    <submittedName>
        <fullName evidence="6">Uncharacterized protein</fullName>
    </submittedName>
</protein>
<keyword evidence="7" id="KW-1185">Reference proteome</keyword>
<accession>A0A2K9ALA1</accession>
<dbReference type="PANTHER" id="PTHR33406">
    <property type="entry name" value="MEMBRANE PROTEIN MJ1562-RELATED"/>
    <property type="match status" value="1"/>
</dbReference>
<evidence type="ECO:0000256" key="2">
    <source>
        <dbReference type="ARBA" id="ARBA00022475"/>
    </source>
</evidence>
<evidence type="ECO:0000256" key="4">
    <source>
        <dbReference type="ARBA" id="ARBA00022989"/>
    </source>
</evidence>
<reference evidence="6 7" key="1">
    <citation type="submission" date="2017-12" db="EMBL/GenBank/DDBJ databases">
        <title>Kangiella profundi FT102 completed genome.</title>
        <authorList>
            <person name="Xu J."/>
            <person name="Wang J."/>
            <person name="Lu Y."/>
        </authorList>
    </citation>
    <scope>NUCLEOTIDE SEQUENCE [LARGE SCALE GENOMIC DNA]</scope>
    <source>
        <strain evidence="6 7">FT102</strain>
    </source>
</reference>
<dbReference type="PANTHER" id="PTHR33406:SF12">
    <property type="entry name" value="BLR2997 PROTEIN"/>
    <property type="match status" value="1"/>
</dbReference>
<dbReference type="Proteomes" id="UP000232693">
    <property type="component" value="Chromosome"/>
</dbReference>
<dbReference type="InterPro" id="IPR000731">
    <property type="entry name" value="SSD"/>
</dbReference>
<dbReference type="PROSITE" id="PS50156">
    <property type="entry name" value="SSD"/>
    <property type="match status" value="2"/>
</dbReference>
<evidence type="ECO:0000256" key="5">
    <source>
        <dbReference type="ARBA" id="ARBA00023136"/>
    </source>
</evidence>
<sequence length="832" mass="93937">MTHNKENFFFRLYQKVILNHPIIVLSLVIILSVIAATQLPKFRLDASGESLTLENDKSLNYYRQVNERYGSDDFLIITWKPNVGLMDEEALASLQDLVNRLQQLPTVANINSILNVPLLDGIKLDAEALSAEIPTLMDEGVDKQKALEEFTSSPLYTNLLVGDNGETSAIQVNFERDERYFSLLDARDDLRQKRSQQKLTEEEAKRLAQLEDEFDAYSKQVSERTSQIIADVRLIMDDYRDVAELYLGGISMITNDMLDFIQHDITVFGIGILLFIMLALFVFFGKVRWVLIPLFSCLVTVLVLAGLLSYLDWRITVISSNFPSILLITVLALNVHLVVYYRDFISDNPDSSQMERVKATIKTMYWPCLYTALTTIVAFISLLISGIRPVIDFGWIMTIGLVLGFVVTFIVFPSFIQLLSTEKHQSGSSITYKITHWIYNISVKFKPAIFALAVLLILFSAYGISQLKVENRFIDYFKPSTEIYQGMTVIDQELGGTTPLDIVIDADPNEESLFADDEFEDEFGDEFDSSTYDPGYWFTRSKLETLEKIHDYIDSLGVTGKVQSLATTTKVLKEMNEGEYPDELTLSLVHKEMPDDVRATLLDPYLSEDGDQTRINIRVEETNPDLKRSDLIANINDFIVNEAGIKQEHVHFTGMLVLYNNMLQSLFDSQIMTIGVVYLAILLMFLVLFRSFVLAILATIPNALSAALVLGIMGWMGVPMDMMTITIAAIVIGIAVDNSIHYVHRFKNEFKKDNDYLATMERCHGSIGKAIYYTGVTIIVGFAILALSEFIPSIYFGLLTGFAMAVALFLNLTLLPLMLITVKPLKTDKSNN</sequence>
<keyword evidence="2" id="KW-1003">Cell membrane</keyword>
<evidence type="ECO:0000313" key="7">
    <source>
        <dbReference type="Proteomes" id="UP000232693"/>
    </source>
</evidence>
<evidence type="ECO:0000256" key="1">
    <source>
        <dbReference type="ARBA" id="ARBA00004651"/>
    </source>
</evidence>
<dbReference type="KEGG" id="kpd:CW740_03765"/>
<dbReference type="RefSeq" id="WP_106646283.1">
    <property type="nucleotide sequence ID" value="NZ_BMGO01000002.1"/>
</dbReference>
<gene>
    <name evidence="6" type="ORF">CW740_03765</name>
</gene>
<dbReference type="EMBL" id="CP025120">
    <property type="protein sequence ID" value="AUD78412.1"/>
    <property type="molecule type" value="Genomic_DNA"/>
</dbReference>
<keyword evidence="5" id="KW-0472">Membrane</keyword>
<dbReference type="SUPFAM" id="SSF82866">
    <property type="entry name" value="Multidrug efflux transporter AcrB transmembrane domain"/>
    <property type="match status" value="2"/>
</dbReference>
<dbReference type="AlphaFoldDB" id="A0A2K9ALA1"/>
<name>A0A2K9ALA1_9GAMM</name>
<dbReference type="GO" id="GO:0005886">
    <property type="term" value="C:plasma membrane"/>
    <property type="evidence" value="ECO:0007669"/>
    <property type="project" value="UniProtKB-SubCell"/>
</dbReference>
<organism evidence="6 7">
    <name type="scientific">Kangiella profundi</name>
    <dbReference type="NCBI Taxonomy" id="1561924"/>
    <lineage>
        <taxon>Bacteria</taxon>
        <taxon>Pseudomonadati</taxon>
        <taxon>Pseudomonadota</taxon>
        <taxon>Gammaproteobacteria</taxon>
        <taxon>Kangiellales</taxon>
        <taxon>Kangiellaceae</taxon>
        <taxon>Kangiella</taxon>
    </lineage>
</organism>
<keyword evidence="3" id="KW-0812">Transmembrane</keyword>
<evidence type="ECO:0000256" key="3">
    <source>
        <dbReference type="ARBA" id="ARBA00022692"/>
    </source>
</evidence>
<dbReference type="Gene3D" id="1.20.1640.10">
    <property type="entry name" value="Multidrug efflux transporter AcrB transmembrane domain"/>
    <property type="match status" value="2"/>
</dbReference>
<evidence type="ECO:0000313" key="6">
    <source>
        <dbReference type="EMBL" id="AUD78412.1"/>
    </source>
</evidence>
<proteinExistence type="predicted"/>
<dbReference type="Pfam" id="PF03176">
    <property type="entry name" value="MMPL"/>
    <property type="match status" value="2"/>
</dbReference>